<protein>
    <submittedName>
        <fullName evidence="2">Transmembrane protein 89</fullName>
    </submittedName>
</protein>
<dbReference type="EMBL" id="JACAGB010000011">
    <property type="protein sequence ID" value="KAF6335910.1"/>
    <property type="molecule type" value="Genomic_DNA"/>
</dbReference>
<dbReference type="OrthoDB" id="9833607at2759"/>
<dbReference type="InterPro" id="IPR028069">
    <property type="entry name" value="TMEM89"/>
</dbReference>
<gene>
    <name evidence="2" type="ORF">mPipKuh1_017740</name>
</gene>
<evidence type="ECO:0000256" key="1">
    <source>
        <dbReference type="SAM" id="SignalP"/>
    </source>
</evidence>
<sequence>MPSLLLWLLALAAPAPALAWSRPLWYQVGLDLQPWGCQPSSLDGCGVGLGCPGHWLGLSSNPVYSVAGVTLTSAVVLVVGRKVLRRRGAPGTQSELLQVMAQPPGPSKRRPPASDHALLLTVLHMLDALLAQIQGHLQRLAAQQPRAIKGTATPSG</sequence>
<dbReference type="AlphaFoldDB" id="A0A7J7WFE3"/>
<feature type="chain" id="PRO_5029542917" evidence="1">
    <location>
        <begin position="20"/>
        <end position="156"/>
    </location>
</feature>
<comment type="caution">
    <text evidence="2">The sequence shown here is derived from an EMBL/GenBank/DDBJ whole genome shotgun (WGS) entry which is preliminary data.</text>
</comment>
<reference evidence="2 3" key="1">
    <citation type="journal article" date="2020" name="Nature">
        <title>Six reference-quality genomes reveal evolution of bat adaptations.</title>
        <authorList>
            <person name="Jebb D."/>
            <person name="Huang Z."/>
            <person name="Pippel M."/>
            <person name="Hughes G.M."/>
            <person name="Lavrichenko K."/>
            <person name="Devanna P."/>
            <person name="Winkler S."/>
            <person name="Jermiin L.S."/>
            <person name="Skirmuntt E.C."/>
            <person name="Katzourakis A."/>
            <person name="Burkitt-Gray L."/>
            <person name="Ray D.A."/>
            <person name="Sullivan K.A.M."/>
            <person name="Roscito J.G."/>
            <person name="Kirilenko B.M."/>
            <person name="Davalos L.M."/>
            <person name="Corthals A.P."/>
            <person name="Power M.L."/>
            <person name="Jones G."/>
            <person name="Ransome R.D."/>
            <person name="Dechmann D.K.N."/>
            <person name="Locatelli A.G."/>
            <person name="Puechmaille S.J."/>
            <person name="Fedrigo O."/>
            <person name="Jarvis E.D."/>
            <person name="Hiller M."/>
            <person name="Vernes S.C."/>
            <person name="Myers E.W."/>
            <person name="Teeling E.C."/>
        </authorList>
    </citation>
    <scope>NUCLEOTIDE SEQUENCE [LARGE SCALE GENOMIC DNA]</scope>
    <source>
        <strain evidence="2">MPipKuh1</strain>
        <tissue evidence="2">Flight muscle</tissue>
    </source>
</reference>
<evidence type="ECO:0000313" key="2">
    <source>
        <dbReference type="EMBL" id="KAF6335910.1"/>
    </source>
</evidence>
<dbReference type="PANTHER" id="PTHR37869:SF1">
    <property type="entry name" value="TRANSMEMBRANE PROTEIN 89"/>
    <property type="match status" value="1"/>
</dbReference>
<evidence type="ECO:0000313" key="3">
    <source>
        <dbReference type="Proteomes" id="UP000558488"/>
    </source>
</evidence>
<keyword evidence="1" id="KW-0732">Signal</keyword>
<dbReference type="PANTHER" id="PTHR37869">
    <property type="entry name" value="TRANSMEMBRANE PROTEIN 89"/>
    <property type="match status" value="1"/>
</dbReference>
<keyword evidence="3" id="KW-1185">Reference proteome</keyword>
<keyword evidence="2" id="KW-0472">Membrane</keyword>
<organism evidence="2 3">
    <name type="scientific">Pipistrellus kuhlii</name>
    <name type="common">Kuhl's pipistrelle</name>
    <dbReference type="NCBI Taxonomy" id="59472"/>
    <lineage>
        <taxon>Eukaryota</taxon>
        <taxon>Metazoa</taxon>
        <taxon>Chordata</taxon>
        <taxon>Craniata</taxon>
        <taxon>Vertebrata</taxon>
        <taxon>Euteleostomi</taxon>
        <taxon>Mammalia</taxon>
        <taxon>Eutheria</taxon>
        <taxon>Laurasiatheria</taxon>
        <taxon>Chiroptera</taxon>
        <taxon>Yangochiroptera</taxon>
        <taxon>Vespertilionidae</taxon>
        <taxon>Pipistrellus</taxon>
    </lineage>
</organism>
<keyword evidence="2" id="KW-0812">Transmembrane</keyword>
<name>A0A7J7WFE3_PIPKU</name>
<accession>A0A7J7WFE3</accession>
<feature type="signal peptide" evidence="1">
    <location>
        <begin position="1"/>
        <end position="19"/>
    </location>
</feature>
<dbReference type="Pfam" id="PF15098">
    <property type="entry name" value="TMEM89"/>
    <property type="match status" value="1"/>
</dbReference>
<proteinExistence type="predicted"/>
<dbReference type="Proteomes" id="UP000558488">
    <property type="component" value="Unassembled WGS sequence"/>
</dbReference>